<dbReference type="InterPro" id="IPR019734">
    <property type="entry name" value="TPR_rpt"/>
</dbReference>
<feature type="repeat" description="TPR" evidence="1">
    <location>
        <begin position="214"/>
        <end position="247"/>
    </location>
</feature>
<proteinExistence type="predicted"/>
<evidence type="ECO:0000256" key="1">
    <source>
        <dbReference type="PROSITE-ProRule" id="PRU00339"/>
    </source>
</evidence>
<dbReference type="OrthoDB" id="9991317at2759"/>
<dbReference type="Pfam" id="PF13424">
    <property type="entry name" value="TPR_12"/>
    <property type="match status" value="2"/>
</dbReference>
<dbReference type="PANTHER" id="PTHR10098">
    <property type="entry name" value="RAPSYN-RELATED"/>
    <property type="match status" value="1"/>
</dbReference>
<gene>
    <name evidence="3" type="ORF">OS493_022982</name>
</gene>
<dbReference type="PROSITE" id="PS50005">
    <property type="entry name" value="TPR"/>
    <property type="match status" value="3"/>
</dbReference>
<keyword evidence="4" id="KW-1185">Reference proteome</keyword>
<feature type="repeat" description="TPR" evidence="1">
    <location>
        <begin position="136"/>
        <end position="169"/>
    </location>
</feature>
<evidence type="ECO:0000313" key="4">
    <source>
        <dbReference type="Proteomes" id="UP001163046"/>
    </source>
</evidence>
<reference evidence="3" key="1">
    <citation type="submission" date="2023-01" db="EMBL/GenBank/DDBJ databases">
        <title>Genome assembly of the deep-sea coral Lophelia pertusa.</title>
        <authorList>
            <person name="Herrera S."/>
            <person name="Cordes E."/>
        </authorList>
    </citation>
    <scope>NUCLEOTIDE SEQUENCE</scope>
    <source>
        <strain evidence="3">USNM1676648</strain>
        <tissue evidence="3">Polyp</tissue>
    </source>
</reference>
<comment type="caution">
    <text evidence="3">The sequence shown here is derived from an EMBL/GenBank/DDBJ whole genome shotgun (WGS) entry which is preliminary data.</text>
</comment>
<dbReference type="EMBL" id="MU826366">
    <property type="protein sequence ID" value="KAJ7378448.1"/>
    <property type="molecule type" value="Genomic_DNA"/>
</dbReference>
<dbReference type="Gene3D" id="1.25.40.10">
    <property type="entry name" value="Tetratricopeptide repeat domain"/>
    <property type="match status" value="2"/>
</dbReference>
<feature type="repeat" description="TPR" evidence="1">
    <location>
        <begin position="96"/>
        <end position="129"/>
    </location>
</feature>
<dbReference type="InterPro" id="IPR024983">
    <property type="entry name" value="CHAT_dom"/>
</dbReference>
<dbReference type="PANTHER" id="PTHR10098:SF108">
    <property type="entry name" value="TETRATRICOPEPTIDE REPEAT PROTEIN 28"/>
    <property type="match status" value="1"/>
</dbReference>
<dbReference type="SMART" id="SM00028">
    <property type="entry name" value="TPR"/>
    <property type="match status" value="6"/>
</dbReference>
<evidence type="ECO:0000259" key="2">
    <source>
        <dbReference type="Pfam" id="PF12770"/>
    </source>
</evidence>
<protein>
    <recommendedName>
        <fullName evidence="2">CHAT domain-containing protein</fullName>
    </recommendedName>
</protein>
<dbReference type="InterPro" id="IPR011990">
    <property type="entry name" value="TPR-like_helical_dom_sf"/>
</dbReference>
<dbReference type="AlphaFoldDB" id="A0A9X0CXY1"/>
<sequence>MDKVDVWEACIITDSVAKFFMKTNRYLAAIEFHKVLLTLEKIVEDLTSSRQDSVNIKIYNRLTEAYLRIGNYDESKANAKLALQISKKIGDKNGELASYLKLCEVPCYLGRYDKAIKYLEKALQLSRETGDAEKEAESYCYLGVSHYLLGQSEKAMAYLPKSLKLSKEIGDRRMEEKALTFLGGLFLGLGKVSQSVQKLEEALKISEEIGSSAVLILNFLGKAYQSLGQYDKSIEYYQTAHRVSKEIHDSTSEGRACAELGECLSLVKKYDEAIMHLEKALEIGKSTGDIPTKETACVALVGIHLALGQQEKAAEYKEQAMKSITEDEGKGVRQSLALLCLARDYAAQGGDMQQACDISSDSIWYSEVERDTLNSKYKLSLGDMKHNIDVYKDHCYYLIALGRVRDALCTAERGRARVLGELLSKKYAIQETRFELVNEDSLSSLIGSLTTDKRLVFMAVIKEVFLFWVMTTKKELTTRAQTKSPESSKSTVHDMLENILQKQRRDIECEDRSLSAFYDSEPSTAGDKGNERKRGIRLVESDDAEDSDALHLLYNMFISPFADLIEGREEIVLIPEGSMFMVPFSALQDAEDKYLSETCRIRIIPSLTTLKLIQDCPADYHSTTGALIVGDPDVSRVPRLGQLPAARQEAKEIADLLNVSALLGEQATREEVLLRITDVCLIHIAAHGDAERGEICCTPNPSSPQVPRKEDFMLTMEDIAKVGIRAKLVVLSCCHSGRGKIMKAEGVVGIARAFIASGARSVLVSLWLLDDKSTKDFMIRFYGHLVRDKLSASEALHQSIKWMRESKMYIVSDWAPFVLIGDDVTLDL</sequence>
<keyword evidence="1" id="KW-0802">TPR repeat</keyword>
<dbReference type="Proteomes" id="UP001163046">
    <property type="component" value="Unassembled WGS sequence"/>
</dbReference>
<name>A0A9X0CXY1_9CNID</name>
<accession>A0A9X0CXY1</accession>
<dbReference type="Pfam" id="PF12770">
    <property type="entry name" value="CHAT"/>
    <property type="match status" value="1"/>
</dbReference>
<dbReference type="SUPFAM" id="SSF48452">
    <property type="entry name" value="TPR-like"/>
    <property type="match status" value="2"/>
</dbReference>
<feature type="domain" description="CHAT" evidence="2">
    <location>
        <begin position="549"/>
        <end position="822"/>
    </location>
</feature>
<organism evidence="3 4">
    <name type="scientific">Desmophyllum pertusum</name>
    <dbReference type="NCBI Taxonomy" id="174260"/>
    <lineage>
        <taxon>Eukaryota</taxon>
        <taxon>Metazoa</taxon>
        <taxon>Cnidaria</taxon>
        <taxon>Anthozoa</taxon>
        <taxon>Hexacorallia</taxon>
        <taxon>Scleractinia</taxon>
        <taxon>Caryophylliina</taxon>
        <taxon>Caryophylliidae</taxon>
        <taxon>Desmophyllum</taxon>
    </lineage>
</organism>
<evidence type="ECO:0000313" key="3">
    <source>
        <dbReference type="EMBL" id="KAJ7378448.1"/>
    </source>
</evidence>